<evidence type="ECO:0000313" key="4">
    <source>
        <dbReference type="Proteomes" id="UP000053424"/>
    </source>
</evidence>
<keyword evidence="2" id="KW-0472">Membrane</keyword>
<keyword evidence="2" id="KW-1133">Transmembrane helix</keyword>
<keyword evidence="4" id="KW-1185">Reference proteome</keyword>
<protein>
    <submittedName>
        <fullName evidence="3">Uncharacterized protein</fullName>
    </submittedName>
</protein>
<keyword evidence="2" id="KW-0812">Transmembrane</keyword>
<accession>A0A0C3BQL0</accession>
<feature type="transmembrane region" description="Helical" evidence="2">
    <location>
        <begin position="54"/>
        <end position="81"/>
    </location>
</feature>
<reference evidence="4" key="2">
    <citation type="submission" date="2015-01" db="EMBL/GenBank/DDBJ databases">
        <title>Evolutionary Origins and Diversification of the Mycorrhizal Mutualists.</title>
        <authorList>
            <consortium name="DOE Joint Genome Institute"/>
            <consortium name="Mycorrhizal Genomics Consortium"/>
            <person name="Kohler A."/>
            <person name="Kuo A."/>
            <person name="Nagy L.G."/>
            <person name="Floudas D."/>
            <person name="Copeland A."/>
            <person name="Barry K.W."/>
            <person name="Cichocki N."/>
            <person name="Veneault-Fourrey C."/>
            <person name="LaButti K."/>
            <person name="Lindquist E.A."/>
            <person name="Lipzen A."/>
            <person name="Lundell T."/>
            <person name="Morin E."/>
            <person name="Murat C."/>
            <person name="Riley R."/>
            <person name="Ohm R."/>
            <person name="Sun H."/>
            <person name="Tunlid A."/>
            <person name="Henrissat B."/>
            <person name="Grigoriev I.V."/>
            <person name="Hibbett D.S."/>
            <person name="Martin F."/>
        </authorList>
    </citation>
    <scope>NUCLEOTIDE SEQUENCE [LARGE SCALE GENOMIC DNA]</scope>
    <source>
        <strain evidence="4">h7</strain>
    </source>
</reference>
<feature type="region of interest" description="Disordered" evidence="1">
    <location>
        <begin position="24"/>
        <end position="43"/>
    </location>
</feature>
<dbReference type="EMBL" id="KN831788">
    <property type="protein sequence ID" value="KIM38940.1"/>
    <property type="molecule type" value="Genomic_DNA"/>
</dbReference>
<dbReference type="Proteomes" id="UP000053424">
    <property type="component" value="Unassembled WGS sequence"/>
</dbReference>
<proteinExistence type="predicted"/>
<sequence length="623" mass="67556">MSYTHDQYQYAPVALPQQHPSYNGSTFTQKSEGPPSTLLDAQQRASRKRAVRNTCLIATGILITLIGMMFAFLSFICIFHQCNVSKLSIVSTAPLGRVLTISQVTSHIAPLSVPIIMGLFSYLLSVRWLRSSVDGGPNRPSPRQLGLLMSMCNGAGLSSLFSSLKYVVQKPQTGQKAARPPILVQSMFFLGSLLTVTYITAAADSWLHASSTSVIISSNGPYKSTITPNFGREINATTCQLASQSKDGSPVVIAAATCGLLNDGVHETTAALGEGIRVVHNASTIHQMVLTDDETVIMIPLSVPSNITYSAKTLGVKSQCASITKQCLQPITSTDGTVSYGSDAVLSLDCTKGGIKYVNSTILSPLCALDSQGICTYGLDIPSNPFTTGEVTTSMAYIDPDTVYSTFLNNTFRMVFPRREWRLERHILQRQRVTLLDVTYTYQSSRYITTSASPKSLADTRAIMSAAFINLGTTVVSLAVEGSGIDADPPYERTYSWELSRQMLGRAAYIYGSTNVLDIQSENELNGSKLQLIPLVLFIAALSVFAIIIGTWGVEYVELAALHLSDPLTTMQRLYGHPDPALTWEADSSKKFGPETEGDRLRIGPVQLSNDIRQGSVFMVTKG</sequence>
<dbReference type="OrthoDB" id="3344043at2759"/>
<feature type="transmembrane region" description="Helical" evidence="2">
    <location>
        <begin position="101"/>
        <end position="124"/>
    </location>
</feature>
<dbReference type="HOGENOM" id="CLU_449126_0_0_1"/>
<gene>
    <name evidence="3" type="ORF">M413DRAFT_29853</name>
</gene>
<name>A0A0C3BQL0_HEBCY</name>
<evidence type="ECO:0000256" key="1">
    <source>
        <dbReference type="SAM" id="MobiDB-lite"/>
    </source>
</evidence>
<reference evidence="3 4" key="1">
    <citation type="submission" date="2014-04" db="EMBL/GenBank/DDBJ databases">
        <authorList>
            <consortium name="DOE Joint Genome Institute"/>
            <person name="Kuo A."/>
            <person name="Gay G."/>
            <person name="Dore J."/>
            <person name="Kohler A."/>
            <person name="Nagy L.G."/>
            <person name="Floudas D."/>
            <person name="Copeland A."/>
            <person name="Barry K.W."/>
            <person name="Cichocki N."/>
            <person name="Veneault-Fourrey C."/>
            <person name="LaButti K."/>
            <person name="Lindquist E.A."/>
            <person name="Lipzen A."/>
            <person name="Lundell T."/>
            <person name="Morin E."/>
            <person name="Murat C."/>
            <person name="Sun H."/>
            <person name="Tunlid A."/>
            <person name="Henrissat B."/>
            <person name="Grigoriev I.V."/>
            <person name="Hibbett D.S."/>
            <person name="Martin F."/>
            <person name="Nordberg H.P."/>
            <person name="Cantor M.N."/>
            <person name="Hua S.X."/>
        </authorList>
    </citation>
    <scope>NUCLEOTIDE SEQUENCE [LARGE SCALE GENOMIC DNA]</scope>
    <source>
        <strain evidence="4">h7</strain>
    </source>
</reference>
<dbReference type="STRING" id="686832.A0A0C3BQL0"/>
<feature type="transmembrane region" description="Helical" evidence="2">
    <location>
        <begin position="532"/>
        <end position="554"/>
    </location>
</feature>
<dbReference type="AlphaFoldDB" id="A0A0C3BQL0"/>
<evidence type="ECO:0000313" key="3">
    <source>
        <dbReference type="EMBL" id="KIM38940.1"/>
    </source>
</evidence>
<organism evidence="3 4">
    <name type="scientific">Hebeloma cylindrosporum</name>
    <dbReference type="NCBI Taxonomy" id="76867"/>
    <lineage>
        <taxon>Eukaryota</taxon>
        <taxon>Fungi</taxon>
        <taxon>Dikarya</taxon>
        <taxon>Basidiomycota</taxon>
        <taxon>Agaricomycotina</taxon>
        <taxon>Agaricomycetes</taxon>
        <taxon>Agaricomycetidae</taxon>
        <taxon>Agaricales</taxon>
        <taxon>Agaricineae</taxon>
        <taxon>Hymenogastraceae</taxon>
        <taxon>Hebeloma</taxon>
    </lineage>
</organism>
<evidence type="ECO:0000256" key="2">
    <source>
        <dbReference type="SAM" id="Phobius"/>
    </source>
</evidence>